<sequence length="220" mass="24783">MKKKNIKLLVVIALLVLNTTIKAQSTKAEQDETAKAKEWISSLSLNDNEKENRLVQVVATHLSAVKDWHNNHPASTVPAGINPLDGKPLSELHRQIIADSAMPTNVHESLMSGLRKDLSEQQVSLVLDKYTIGKVAFTMKGYQAIVPEMTSIETAEIQKLMEKAREQAVDYKSMKEISAIFEIYKTQAESYLNNHGRNWRQMYGDYTKKIKAEKEAAAKK</sequence>
<comment type="caution">
    <text evidence="2">The sequence shown here is derived from an EMBL/GenBank/DDBJ whole genome shotgun (WGS) entry which is preliminary data.</text>
</comment>
<keyword evidence="3" id="KW-1185">Reference proteome</keyword>
<organism evidence="2 3">
    <name type="scientific">Flavobacterium nitrogenifigens</name>
    <dbReference type="NCBI Taxonomy" id="1617283"/>
    <lineage>
        <taxon>Bacteria</taxon>
        <taxon>Pseudomonadati</taxon>
        <taxon>Bacteroidota</taxon>
        <taxon>Flavobacteriia</taxon>
        <taxon>Flavobacteriales</taxon>
        <taxon>Flavobacteriaceae</taxon>
        <taxon>Flavobacterium</taxon>
    </lineage>
</organism>
<keyword evidence="1" id="KW-0732">Signal</keyword>
<feature type="chain" id="PRO_5030590604" evidence="1">
    <location>
        <begin position="24"/>
        <end position="220"/>
    </location>
</feature>
<evidence type="ECO:0000313" key="2">
    <source>
        <dbReference type="EMBL" id="MBB4803957.1"/>
    </source>
</evidence>
<dbReference type="Proteomes" id="UP000561681">
    <property type="component" value="Unassembled WGS sequence"/>
</dbReference>
<reference evidence="2 3" key="1">
    <citation type="submission" date="2020-08" db="EMBL/GenBank/DDBJ databases">
        <title>Functional genomics of gut bacteria from endangered species of beetles.</title>
        <authorList>
            <person name="Carlos-Shanley C."/>
        </authorList>
    </citation>
    <scope>NUCLEOTIDE SEQUENCE [LARGE SCALE GENOMIC DNA]</scope>
    <source>
        <strain evidence="2 3">S00142</strain>
    </source>
</reference>
<dbReference type="InterPro" id="IPR024284">
    <property type="entry name" value="DUF3826"/>
</dbReference>
<dbReference type="AlphaFoldDB" id="A0A7W7N9Z2"/>
<accession>A0A7W7N9Z2</accession>
<evidence type="ECO:0000313" key="3">
    <source>
        <dbReference type="Proteomes" id="UP000561681"/>
    </source>
</evidence>
<gene>
    <name evidence="2" type="ORF">HNP37_004037</name>
</gene>
<protein>
    <submittedName>
        <fullName evidence="2">Cytochrome c553</fullName>
    </submittedName>
</protein>
<dbReference type="RefSeq" id="WP_184166235.1">
    <property type="nucleotide sequence ID" value="NZ_JACHLD010000007.1"/>
</dbReference>
<proteinExistence type="predicted"/>
<dbReference type="Pfam" id="PF12875">
    <property type="entry name" value="DUF3826"/>
    <property type="match status" value="1"/>
</dbReference>
<name>A0A7W7N9Z2_9FLAO</name>
<evidence type="ECO:0000256" key="1">
    <source>
        <dbReference type="SAM" id="SignalP"/>
    </source>
</evidence>
<dbReference type="EMBL" id="JACHLD010000007">
    <property type="protein sequence ID" value="MBB4803957.1"/>
    <property type="molecule type" value="Genomic_DNA"/>
</dbReference>
<feature type="signal peptide" evidence="1">
    <location>
        <begin position="1"/>
        <end position="23"/>
    </location>
</feature>